<sequence>SSGNQQSVASRSNFGVADIGANGRQVMPSLSNQVDGGPSGSPSVNSRVPNRWNQGKNKRTLSCLICQEGGFTLSSFS</sequence>
<protein>
    <submittedName>
        <fullName evidence="2">Uncharacterized protein</fullName>
    </submittedName>
</protein>
<evidence type="ECO:0000256" key="1">
    <source>
        <dbReference type="SAM" id="MobiDB-lite"/>
    </source>
</evidence>
<organism evidence="2 3">
    <name type="scientific">Pristionchus mayeri</name>
    <dbReference type="NCBI Taxonomy" id="1317129"/>
    <lineage>
        <taxon>Eukaryota</taxon>
        <taxon>Metazoa</taxon>
        <taxon>Ecdysozoa</taxon>
        <taxon>Nematoda</taxon>
        <taxon>Chromadorea</taxon>
        <taxon>Rhabditida</taxon>
        <taxon>Rhabditina</taxon>
        <taxon>Diplogasteromorpha</taxon>
        <taxon>Diplogasteroidea</taxon>
        <taxon>Neodiplogasteridae</taxon>
        <taxon>Pristionchus</taxon>
    </lineage>
</organism>
<feature type="compositionally biased region" description="Polar residues" evidence="1">
    <location>
        <begin position="28"/>
        <end position="53"/>
    </location>
</feature>
<feature type="compositionally biased region" description="Polar residues" evidence="1">
    <location>
        <begin position="1"/>
        <end position="13"/>
    </location>
</feature>
<feature type="non-terminal residue" evidence="2">
    <location>
        <position position="1"/>
    </location>
</feature>
<reference evidence="3" key="1">
    <citation type="submission" date="2022-10" db="EMBL/GenBank/DDBJ databases">
        <title>Genome assembly of Pristionchus species.</title>
        <authorList>
            <person name="Yoshida K."/>
            <person name="Sommer R.J."/>
        </authorList>
    </citation>
    <scope>NUCLEOTIDE SEQUENCE [LARGE SCALE GENOMIC DNA]</scope>
    <source>
        <strain evidence="3">RS5460</strain>
    </source>
</reference>
<dbReference type="AlphaFoldDB" id="A0AAN5D428"/>
<evidence type="ECO:0000313" key="3">
    <source>
        <dbReference type="Proteomes" id="UP001328107"/>
    </source>
</evidence>
<dbReference type="Proteomes" id="UP001328107">
    <property type="component" value="Unassembled WGS sequence"/>
</dbReference>
<feature type="region of interest" description="Disordered" evidence="1">
    <location>
        <begin position="1"/>
        <end position="53"/>
    </location>
</feature>
<accession>A0AAN5D428</accession>
<gene>
    <name evidence="2" type="ORF">PMAYCL1PPCAC_26378</name>
</gene>
<name>A0AAN5D428_9BILA</name>
<comment type="caution">
    <text evidence="2">The sequence shown here is derived from an EMBL/GenBank/DDBJ whole genome shotgun (WGS) entry which is preliminary data.</text>
</comment>
<evidence type="ECO:0000313" key="2">
    <source>
        <dbReference type="EMBL" id="GMR56183.1"/>
    </source>
</evidence>
<feature type="non-terminal residue" evidence="2">
    <location>
        <position position="77"/>
    </location>
</feature>
<dbReference type="EMBL" id="BTRK01000005">
    <property type="protein sequence ID" value="GMR56183.1"/>
    <property type="molecule type" value="Genomic_DNA"/>
</dbReference>
<proteinExistence type="predicted"/>
<keyword evidence="3" id="KW-1185">Reference proteome</keyword>